<dbReference type="OrthoDB" id="118951at2759"/>
<feature type="transmembrane region" description="Helical" evidence="1">
    <location>
        <begin position="440"/>
        <end position="461"/>
    </location>
</feature>
<feature type="signal peptide" evidence="2">
    <location>
        <begin position="1"/>
        <end position="21"/>
    </location>
</feature>
<dbReference type="PANTHER" id="PTHR11161:SF0">
    <property type="entry name" value="O-ACYLTRANSFERASE LIKE PROTEIN"/>
    <property type="match status" value="1"/>
</dbReference>
<dbReference type="Proteomes" id="UP000801492">
    <property type="component" value="Unassembled WGS sequence"/>
</dbReference>
<dbReference type="InterPro" id="IPR006621">
    <property type="entry name" value="Nose-resist-to-fluoxetine_N"/>
</dbReference>
<keyword evidence="5" id="KW-1185">Reference proteome</keyword>
<dbReference type="AlphaFoldDB" id="A0A8K0G0Q9"/>
<feature type="transmembrane region" description="Helical" evidence="1">
    <location>
        <begin position="203"/>
        <end position="225"/>
    </location>
</feature>
<feature type="domain" description="Nose resistant-to-fluoxetine protein N-terminal" evidence="3">
    <location>
        <begin position="54"/>
        <end position="191"/>
    </location>
</feature>
<dbReference type="InterPro" id="IPR002656">
    <property type="entry name" value="Acyl_transf_3_dom"/>
</dbReference>
<dbReference type="Pfam" id="PF20146">
    <property type="entry name" value="NRF"/>
    <property type="match status" value="1"/>
</dbReference>
<evidence type="ECO:0000313" key="4">
    <source>
        <dbReference type="EMBL" id="KAF2881821.1"/>
    </source>
</evidence>
<sequence>MRSKLFNIILISLCTVSYSNGETNLLQNFETVNVFETFASAVRNYPLIPEKKVSVLCLAHLLKYVNSIEKEWWAYQMYDASTKHFPGSGVLNGNLVHFGDYDECLNVTSTEDEIAGKYCLATVPLEQFIPKKDLITTKNPETRVTLPESGTSPAFALCLPDSCSAIDLNHISALVPVHNLKIKFNETLCNAKSEQGILNSGDITAISVLSVILLLVLISTIYEVVMHYKKQKIYHPILTAFSAFANTKKIVQTSDEPGQITCLHGIRVISMMWVVFGHRYSYIFMIPKSNLSYLFIDYIYQKTTMFAAGATVSVDTFLVLSGLLVSYGFMVSTSRGSKFNIIRYYIHRIIRLTPLLGAVMLVHGTFLRHMGDGPLWKLTTTKLRDPCVENWWTTLLYVQNYVTPGNGICIRQSWYLGVDTQLYLLSPIILLPLRKWPKVGIILTLLFMVASIIASFVVGWIEELYGHVFTNTNCVLITGIFKTAARVSAEYYWPKARSDVFKQDITYFL</sequence>
<dbReference type="InterPro" id="IPR052728">
    <property type="entry name" value="O2_lipid_transport_reg"/>
</dbReference>
<feature type="chain" id="PRO_5035481865" description="Nose resistant-to-fluoxetine protein N-terminal domain-containing protein" evidence="2">
    <location>
        <begin position="22"/>
        <end position="509"/>
    </location>
</feature>
<dbReference type="Pfam" id="PF01757">
    <property type="entry name" value="Acyl_transf_3"/>
    <property type="match status" value="1"/>
</dbReference>
<organism evidence="4 5">
    <name type="scientific">Ignelater luminosus</name>
    <name type="common">Cucubano</name>
    <name type="synonym">Pyrophorus luminosus</name>
    <dbReference type="NCBI Taxonomy" id="2038154"/>
    <lineage>
        <taxon>Eukaryota</taxon>
        <taxon>Metazoa</taxon>
        <taxon>Ecdysozoa</taxon>
        <taxon>Arthropoda</taxon>
        <taxon>Hexapoda</taxon>
        <taxon>Insecta</taxon>
        <taxon>Pterygota</taxon>
        <taxon>Neoptera</taxon>
        <taxon>Endopterygota</taxon>
        <taxon>Coleoptera</taxon>
        <taxon>Polyphaga</taxon>
        <taxon>Elateriformia</taxon>
        <taxon>Elateroidea</taxon>
        <taxon>Elateridae</taxon>
        <taxon>Agrypninae</taxon>
        <taxon>Pyrophorini</taxon>
        <taxon>Ignelater</taxon>
    </lineage>
</organism>
<keyword evidence="1" id="KW-0812">Transmembrane</keyword>
<keyword evidence="2" id="KW-0732">Signal</keyword>
<name>A0A8K0G0Q9_IGNLU</name>
<dbReference type="SMART" id="SM00703">
    <property type="entry name" value="NRF"/>
    <property type="match status" value="1"/>
</dbReference>
<evidence type="ECO:0000259" key="3">
    <source>
        <dbReference type="SMART" id="SM00703"/>
    </source>
</evidence>
<feature type="transmembrane region" description="Helical" evidence="1">
    <location>
        <begin position="306"/>
        <end position="329"/>
    </location>
</feature>
<accession>A0A8K0G0Q9</accession>
<keyword evidence="1" id="KW-0472">Membrane</keyword>
<reference evidence="4" key="1">
    <citation type="submission" date="2019-08" db="EMBL/GenBank/DDBJ databases">
        <title>The genome of the North American firefly Photinus pyralis.</title>
        <authorList>
            <consortium name="Photinus pyralis genome working group"/>
            <person name="Fallon T.R."/>
            <person name="Sander Lower S.E."/>
            <person name="Weng J.-K."/>
        </authorList>
    </citation>
    <scope>NUCLEOTIDE SEQUENCE</scope>
    <source>
        <strain evidence="4">TRF0915ILg1</strain>
        <tissue evidence="4">Whole body</tissue>
    </source>
</reference>
<comment type="caution">
    <text evidence="4">The sequence shown here is derived from an EMBL/GenBank/DDBJ whole genome shotgun (WGS) entry which is preliminary data.</text>
</comment>
<dbReference type="GO" id="GO:0016747">
    <property type="term" value="F:acyltransferase activity, transferring groups other than amino-acyl groups"/>
    <property type="evidence" value="ECO:0007669"/>
    <property type="project" value="InterPro"/>
</dbReference>
<proteinExistence type="predicted"/>
<protein>
    <recommendedName>
        <fullName evidence="3">Nose resistant-to-fluoxetine protein N-terminal domain-containing protein</fullName>
    </recommendedName>
</protein>
<evidence type="ECO:0000313" key="5">
    <source>
        <dbReference type="Proteomes" id="UP000801492"/>
    </source>
</evidence>
<gene>
    <name evidence="4" type="ORF">ILUMI_24377</name>
</gene>
<evidence type="ECO:0000256" key="1">
    <source>
        <dbReference type="SAM" id="Phobius"/>
    </source>
</evidence>
<keyword evidence="1" id="KW-1133">Transmembrane helix</keyword>
<feature type="transmembrane region" description="Helical" evidence="1">
    <location>
        <begin position="349"/>
        <end position="367"/>
    </location>
</feature>
<evidence type="ECO:0000256" key="2">
    <source>
        <dbReference type="SAM" id="SignalP"/>
    </source>
</evidence>
<dbReference type="PANTHER" id="PTHR11161">
    <property type="entry name" value="O-ACYLTRANSFERASE"/>
    <property type="match status" value="1"/>
</dbReference>
<dbReference type="EMBL" id="VTPC01090697">
    <property type="protein sequence ID" value="KAF2881821.1"/>
    <property type="molecule type" value="Genomic_DNA"/>
</dbReference>